<dbReference type="RefSeq" id="WP_009851195.1">
    <property type="nucleotide sequence ID" value="NZ_DS022295.1"/>
</dbReference>
<evidence type="ECO:0000313" key="2">
    <source>
        <dbReference type="EMBL" id="EAU56050.1"/>
    </source>
</evidence>
<dbReference type="eggNOG" id="COG1321">
    <property type="taxonomic scope" value="Bacteria"/>
</dbReference>
<sequence>MKLISTSALAKELGATTRELFAILVANGWIVENGGERKLTDAGKQLGGDYKSDKRFGTYIVWPSEIKSKISIGSNVASPKQASNILTATSLGKTFDVSNQKINLIFSELGWIKKGLKGWELTKQGEKVGGIQLENNRSGVPYVSWPESIVTNKTLLDSIKQTQGQESEGSTTELQEKSSNVSGFRDKFEAKFRSTDGHYVRSKAEMLIDNWLYMAEIVHAYERKLPVEEEVYCDFYLPGGKVYIEYWGYENDSKYLHRKKTKIEIYEKYDFKLIQLNDADVINLDDVLPRLLLKHGIQSY</sequence>
<organism evidence="2 3">
    <name type="scientific">Mariprofundus ferrooxydans PV-1</name>
    <dbReference type="NCBI Taxonomy" id="314345"/>
    <lineage>
        <taxon>Bacteria</taxon>
        <taxon>Pseudomonadati</taxon>
        <taxon>Pseudomonadota</taxon>
        <taxon>Candidatius Mariprofundia</taxon>
        <taxon>Mariprofundales</taxon>
        <taxon>Mariprofundaceae</taxon>
        <taxon>Mariprofundus</taxon>
    </lineage>
</organism>
<dbReference type="InParanoid" id="Q0F391"/>
<dbReference type="AlphaFoldDB" id="Q0F391"/>
<evidence type="ECO:0000256" key="1">
    <source>
        <dbReference type="SAM" id="MobiDB-lite"/>
    </source>
</evidence>
<dbReference type="Proteomes" id="UP000005297">
    <property type="component" value="Unassembled WGS sequence"/>
</dbReference>
<dbReference type="Gene3D" id="3.40.960.10">
    <property type="entry name" value="VSR Endonuclease"/>
    <property type="match status" value="1"/>
</dbReference>
<gene>
    <name evidence="2" type="ORF">SPV1_04498</name>
</gene>
<evidence type="ECO:0000313" key="3">
    <source>
        <dbReference type="Proteomes" id="UP000005297"/>
    </source>
</evidence>
<comment type="caution">
    <text evidence="2">The sequence shown here is derived from an EMBL/GenBank/DDBJ whole genome shotgun (WGS) entry which is preliminary data.</text>
</comment>
<feature type="region of interest" description="Disordered" evidence="1">
    <location>
        <begin position="160"/>
        <end position="180"/>
    </location>
</feature>
<dbReference type="HOGENOM" id="CLU_076055_0_0_0"/>
<dbReference type="EMBL" id="AATS01000001">
    <property type="protein sequence ID" value="EAU56050.1"/>
    <property type="molecule type" value="Genomic_DNA"/>
</dbReference>
<evidence type="ECO:0008006" key="4">
    <source>
        <dbReference type="Google" id="ProtNLM"/>
    </source>
</evidence>
<dbReference type="STRING" id="314344.AL013_12030"/>
<proteinExistence type="predicted"/>
<dbReference type="OrthoDB" id="5500241at2"/>
<accession>Q0F391</accession>
<protein>
    <recommendedName>
        <fullName evidence="4">Glycerol kinase</fullName>
    </recommendedName>
</protein>
<name>Q0F391_9PROT</name>
<reference evidence="2 3" key="1">
    <citation type="submission" date="2006-09" db="EMBL/GenBank/DDBJ databases">
        <authorList>
            <person name="Emerson D."/>
            <person name="Ferriera S."/>
            <person name="Johnson J."/>
            <person name="Kravitz S."/>
            <person name="Halpern A."/>
            <person name="Remington K."/>
            <person name="Beeson K."/>
            <person name="Tran B."/>
            <person name="Rogers Y.-H."/>
            <person name="Friedman R."/>
            <person name="Venter J.C."/>
        </authorList>
    </citation>
    <scope>NUCLEOTIDE SEQUENCE [LARGE SCALE GENOMIC DNA]</scope>
    <source>
        <strain evidence="2 3">PV-1</strain>
    </source>
</reference>
<keyword evidence="3" id="KW-1185">Reference proteome</keyword>